<dbReference type="EMBL" id="CAADRM010000157">
    <property type="protein sequence ID" value="VFU18687.1"/>
    <property type="molecule type" value="Genomic_DNA"/>
</dbReference>
<reference evidence="1" key="1">
    <citation type="submission" date="2019-03" db="EMBL/GenBank/DDBJ databases">
        <authorList>
            <person name="Hao L."/>
        </authorList>
    </citation>
    <scope>NUCLEOTIDE SEQUENCE</scope>
</reference>
<name>A0A485M7C4_9ZZZZ</name>
<evidence type="ECO:0008006" key="2">
    <source>
        <dbReference type="Google" id="ProtNLM"/>
    </source>
</evidence>
<proteinExistence type="predicted"/>
<organism evidence="1">
    <name type="scientific">anaerobic digester metagenome</name>
    <dbReference type="NCBI Taxonomy" id="1263854"/>
    <lineage>
        <taxon>unclassified sequences</taxon>
        <taxon>metagenomes</taxon>
        <taxon>ecological metagenomes</taxon>
    </lineage>
</organism>
<accession>A0A485M7C4</accession>
<gene>
    <name evidence="1" type="ORF">SCFA_890025</name>
</gene>
<dbReference type="AlphaFoldDB" id="A0A485M7C4"/>
<evidence type="ECO:0000313" key="1">
    <source>
        <dbReference type="EMBL" id="VFU18687.1"/>
    </source>
</evidence>
<protein>
    <recommendedName>
        <fullName evidence="2">SCP2 domain-containing protein</fullName>
    </recommendedName>
</protein>
<sequence length="188" mass="20918">MGDVLKRTVNLIRSLHGFPAFQSKVKHMLCSTALSFLGPAFEVVGRHVPEFRKEIESWEEGRRFALRVLPKGPAITLEKSGDMIRYLGKGLKSPHITLSFKNYDSALPVLMGIAGSHQAFAENRILVEGDLAKTMEINRVVNIVNAYLLPGIATKKVLKRAPKMTLRDYINKGKVYAGLVPAVVRHLI</sequence>